<evidence type="ECO:0000313" key="3">
    <source>
        <dbReference type="Proteomes" id="UP001352852"/>
    </source>
</evidence>
<evidence type="ECO:0000313" key="2">
    <source>
        <dbReference type="EMBL" id="MED6264276.1"/>
    </source>
</evidence>
<sequence length="106" mass="11562">MERGSCRRTATGFTTLDMGNGPTKRGANVLLSTPRGRSLVESQTFCPTWYAGAGVRRRLAALACSRLSSGFSPYALAPHGRSISRWDLGFPFLEGGYRKGYTNKIN</sequence>
<comment type="caution">
    <text evidence="2">The sequence shown here is derived from an EMBL/GenBank/DDBJ whole genome shotgun (WGS) entry which is preliminary data.</text>
</comment>
<keyword evidence="3" id="KW-1185">Reference proteome</keyword>
<dbReference type="EMBL" id="JAHUTJ010000926">
    <property type="protein sequence ID" value="MED6264276.1"/>
    <property type="molecule type" value="Genomic_DNA"/>
</dbReference>
<name>A0ABU7CMT6_9TELE</name>
<protein>
    <submittedName>
        <fullName evidence="2">Uncharacterized protein</fullName>
    </submittedName>
</protein>
<proteinExistence type="predicted"/>
<dbReference type="Proteomes" id="UP001352852">
    <property type="component" value="Unassembled WGS sequence"/>
</dbReference>
<organism evidence="2 3">
    <name type="scientific">Characodon lateralis</name>
    <dbReference type="NCBI Taxonomy" id="208331"/>
    <lineage>
        <taxon>Eukaryota</taxon>
        <taxon>Metazoa</taxon>
        <taxon>Chordata</taxon>
        <taxon>Craniata</taxon>
        <taxon>Vertebrata</taxon>
        <taxon>Euteleostomi</taxon>
        <taxon>Actinopterygii</taxon>
        <taxon>Neopterygii</taxon>
        <taxon>Teleostei</taxon>
        <taxon>Neoteleostei</taxon>
        <taxon>Acanthomorphata</taxon>
        <taxon>Ovalentaria</taxon>
        <taxon>Atherinomorphae</taxon>
        <taxon>Cyprinodontiformes</taxon>
        <taxon>Goodeidae</taxon>
        <taxon>Characodon</taxon>
    </lineage>
</organism>
<gene>
    <name evidence="2" type="ORF">CHARACLAT_013094</name>
</gene>
<feature type="region of interest" description="Disordered" evidence="1">
    <location>
        <begin position="1"/>
        <end position="26"/>
    </location>
</feature>
<accession>A0ABU7CMT6</accession>
<evidence type="ECO:0000256" key="1">
    <source>
        <dbReference type="SAM" id="MobiDB-lite"/>
    </source>
</evidence>
<reference evidence="2 3" key="1">
    <citation type="submission" date="2021-06" db="EMBL/GenBank/DDBJ databases">
        <authorList>
            <person name="Palmer J.M."/>
        </authorList>
    </citation>
    <scope>NUCLEOTIDE SEQUENCE [LARGE SCALE GENOMIC DNA]</scope>
    <source>
        <strain evidence="2 3">CL_MEX2019</strain>
        <tissue evidence="2">Muscle</tissue>
    </source>
</reference>